<feature type="compositionally biased region" description="Basic residues" evidence="1">
    <location>
        <begin position="374"/>
        <end position="383"/>
    </location>
</feature>
<feature type="compositionally biased region" description="Polar residues" evidence="1">
    <location>
        <begin position="15"/>
        <end position="25"/>
    </location>
</feature>
<dbReference type="AlphaFoldDB" id="A0A1I8FGY1"/>
<evidence type="ECO:0000313" key="3">
    <source>
        <dbReference type="WBParaSite" id="maker-unitig_34354-snap-gene-0.2-mRNA-1"/>
    </source>
</evidence>
<feature type="region of interest" description="Disordered" evidence="1">
    <location>
        <begin position="290"/>
        <end position="390"/>
    </location>
</feature>
<feature type="region of interest" description="Disordered" evidence="1">
    <location>
        <begin position="163"/>
        <end position="209"/>
    </location>
</feature>
<organism evidence="2 3">
    <name type="scientific">Macrostomum lignano</name>
    <dbReference type="NCBI Taxonomy" id="282301"/>
    <lineage>
        <taxon>Eukaryota</taxon>
        <taxon>Metazoa</taxon>
        <taxon>Spiralia</taxon>
        <taxon>Lophotrochozoa</taxon>
        <taxon>Platyhelminthes</taxon>
        <taxon>Rhabditophora</taxon>
        <taxon>Macrostomorpha</taxon>
        <taxon>Macrostomida</taxon>
        <taxon>Macrostomidae</taxon>
        <taxon>Macrostomum</taxon>
    </lineage>
</organism>
<evidence type="ECO:0000256" key="1">
    <source>
        <dbReference type="SAM" id="MobiDB-lite"/>
    </source>
</evidence>
<proteinExistence type="predicted"/>
<sequence>LPAEKTHESARTRRSGSPFSATRTTSHCCHRRLKGAQRLLDGLTAAASRVGLIAERAKDSSRWPRTRLPRSTTETLLLAGGNHAYRCQRFLYLGGLVPDVADDLLLRLTCCTTTRPGPDVTDALERQLDAGYAAIAVRAAFGVGSGPGSRRRQRHALLERARLMRPSRPAARRASEARLPEAAARDQALENKRRNESVNEILKPPPQPLAREDQIESLQAYANAAELNSSNIQEEATSKKAANPFASESAAEKAACQQREAEEDIRRYKEERQRQLLEQNLEKKRMLQSYYPWGRPGHGAPIGSPDQQESLRKQKLQLSEADDSGRQDAFASGSHSGEKRGAGSESSRTRRPAAHPIRPADCSATGRSGSAVPRQRHRRRGWRCRPPGPRPCRDAALQAADRGQGYARDLDLHIQQQKQQRELERTFELQEELKLAAAACKRGYEPFVVQAPVRRARSATARIVAVGVRPATAKVSEETLARRARRRHEAAKFTRQELMENADSQISCLAARWASRPAIRDGGVLLISTLPSH</sequence>
<feature type="region of interest" description="Disordered" evidence="1">
    <location>
        <begin position="232"/>
        <end position="258"/>
    </location>
</feature>
<accession>A0A1I8FGY1</accession>
<protein>
    <submittedName>
        <fullName evidence="3">TPX2 domain-containing protein</fullName>
    </submittedName>
</protein>
<feature type="compositionally biased region" description="Basic and acidic residues" evidence="1">
    <location>
        <begin position="1"/>
        <end position="11"/>
    </location>
</feature>
<name>A0A1I8FGY1_9PLAT</name>
<feature type="region of interest" description="Disordered" evidence="1">
    <location>
        <begin position="1"/>
        <end position="25"/>
    </location>
</feature>
<dbReference type="WBParaSite" id="maker-unitig_34354-snap-gene-0.2-mRNA-1">
    <property type="protein sequence ID" value="maker-unitig_34354-snap-gene-0.2-mRNA-1"/>
    <property type="gene ID" value="maker-unitig_34354-snap-gene-0.2"/>
</dbReference>
<evidence type="ECO:0000313" key="2">
    <source>
        <dbReference type="Proteomes" id="UP000095280"/>
    </source>
</evidence>
<feature type="compositionally biased region" description="Basic and acidic residues" evidence="1">
    <location>
        <begin position="173"/>
        <end position="197"/>
    </location>
</feature>
<dbReference type="Proteomes" id="UP000095280">
    <property type="component" value="Unplaced"/>
</dbReference>
<keyword evidence="2" id="KW-1185">Reference proteome</keyword>
<reference evidence="3" key="1">
    <citation type="submission" date="2016-11" db="UniProtKB">
        <authorList>
            <consortium name="WormBaseParasite"/>
        </authorList>
    </citation>
    <scope>IDENTIFICATION</scope>
</reference>